<keyword evidence="2 7" id="KW-0813">Transport</keyword>
<dbReference type="InterPro" id="IPR000515">
    <property type="entry name" value="MetI-like"/>
</dbReference>
<keyword evidence="5 7" id="KW-1133">Transmembrane helix</keyword>
<name>A0A8I1MVU6_THIA3</name>
<protein>
    <submittedName>
        <fullName evidence="9">ABC transporter permease</fullName>
    </submittedName>
</protein>
<evidence type="ECO:0000256" key="3">
    <source>
        <dbReference type="ARBA" id="ARBA00022475"/>
    </source>
</evidence>
<organism evidence="9 10">
    <name type="scientific">Thiomonas arsenitoxydans (strain DSM 22701 / CIP 110005 / 3As)</name>
    <dbReference type="NCBI Taxonomy" id="426114"/>
    <lineage>
        <taxon>Bacteria</taxon>
        <taxon>Pseudomonadati</taxon>
        <taxon>Pseudomonadota</taxon>
        <taxon>Betaproteobacteria</taxon>
        <taxon>Burkholderiales</taxon>
        <taxon>Thiomonas</taxon>
    </lineage>
</organism>
<feature type="transmembrane region" description="Helical" evidence="7">
    <location>
        <begin position="12"/>
        <end position="34"/>
    </location>
</feature>
<evidence type="ECO:0000256" key="7">
    <source>
        <dbReference type="RuleBase" id="RU363032"/>
    </source>
</evidence>
<comment type="similarity">
    <text evidence="7">Belongs to the binding-protein-dependent transport system permease family.</text>
</comment>
<reference evidence="9" key="1">
    <citation type="submission" date="2021-02" db="EMBL/GenBank/DDBJ databases">
        <title>Thiocyanate and organic carbon inputs drive convergent selection for specific autotrophic Afipia and Thiobacillus strains within complex microbiomes.</title>
        <authorList>
            <person name="Huddy R.J."/>
            <person name="Sachdeva R."/>
            <person name="Kadzinga F."/>
            <person name="Kantor R.S."/>
            <person name="Harrison S.T.L."/>
            <person name="Banfield J.F."/>
        </authorList>
    </citation>
    <scope>NUCLEOTIDE SEQUENCE</scope>
    <source>
        <strain evidence="9">SCN18_13_7_16_R3_B_64_19</strain>
    </source>
</reference>
<evidence type="ECO:0000256" key="1">
    <source>
        <dbReference type="ARBA" id="ARBA00004651"/>
    </source>
</evidence>
<dbReference type="PANTHER" id="PTHR30183:SF3">
    <property type="entry name" value="MOLYBDENUM TRANSPORT SYSTEM PERMEASE PROTEIN MODB"/>
    <property type="match status" value="1"/>
</dbReference>
<evidence type="ECO:0000259" key="8">
    <source>
        <dbReference type="PROSITE" id="PS50928"/>
    </source>
</evidence>
<keyword evidence="6 7" id="KW-0472">Membrane</keyword>
<feature type="transmembrane region" description="Helical" evidence="7">
    <location>
        <begin position="126"/>
        <end position="146"/>
    </location>
</feature>
<evidence type="ECO:0000256" key="6">
    <source>
        <dbReference type="ARBA" id="ARBA00023136"/>
    </source>
</evidence>
<dbReference type="GO" id="GO:0055085">
    <property type="term" value="P:transmembrane transport"/>
    <property type="evidence" value="ECO:0007669"/>
    <property type="project" value="InterPro"/>
</dbReference>
<dbReference type="Pfam" id="PF00528">
    <property type="entry name" value="BPD_transp_1"/>
    <property type="match status" value="1"/>
</dbReference>
<keyword evidence="3" id="KW-1003">Cell membrane</keyword>
<dbReference type="InterPro" id="IPR035906">
    <property type="entry name" value="MetI-like_sf"/>
</dbReference>
<proteinExistence type="inferred from homology"/>
<gene>
    <name evidence="9" type="ORF">J0I24_01600</name>
</gene>
<feature type="transmembrane region" description="Helical" evidence="7">
    <location>
        <begin position="54"/>
        <end position="80"/>
    </location>
</feature>
<feature type="transmembrane region" description="Helical" evidence="7">
    <location>
        <begin position="92"/>
        <end position="114"/>
    </location>
</feature>
<feature type="domain" description="ABC transmembrane type-1" evidence="8">
    <location>
        <begin position="54"/>
        <end position="253"/>
    </location>
</feature>
<dbReference type="SUPFAM" id="SSF161098">
    <property type="entry name" value="MetI-like"/>
    <property type="match status" value="1"/>
</dbReference>
<dbReference type="RefSeq" id="WP_276727146.1">
    <property type="nucleotide sequence ID" value="NZ_JAFKMR010000009.1"/>
</dbReference>
<evidence type="ECO:0000256" key="4">
    <source>
        <dbReference type="ARBA" id="ARBA00022692"/>
    </source>
</evidence>
<sequence length="274" mass="29632">MLRREARSPMFWVFWLIGATLLAFIALPLLALLLHPTLGDLRQVAAMADVRSAIGLSLGAALFSTVLAAMFAVPLAYVLARQQFRGKSAVEALVDLPLTIPHTIAGIALLLVFSRGGWLGAPLAHIGLEFWGTFAGIVLAMSYVGLPYAVNAARGGFEAVDLQIERAARIQGAAPWEVFRRVTLPLARQGIGTGLTLCFARAIGEFAAVVLLAYYPMTAPIRIYDLFLQSGLRQSVAASVLFLLVVMALFWGLRLLASARAPQPAQDRQKAWLH</sequence>
<evidence type="ECO:0000256" key="5">
    <source>
        <dbReference type="ARBA" id="ARBA00022989"/>
    </source>
</evidence>
<keyword evidence="4 7" id="KW-0812">Transmembrane</keyword>
<evidence type="ECO:0000313" key="10">
    <source>
        <dbReference type="Proteomes" id="UP000664800"/>
    </source>
</evidence>
<dbReference type="GO" id="GO:0005886">
    <property type="term" value="C:plasma membrane"/>
    <property type="evidence" value="ECO:0007669"/>
    <property type="project" value="UniProtKB-SubCell"/>
</dbReference>
<comment type="caution">
    <text evidence="9">The sequence shown here is derived from an EMBL/GenBank/DDBJ whole genome shotgun (WGS) entry which is preliminary data.</text>
</comment>
<dbReference type="EMBL" id="JAFKMR010000009">
    <property type="protein sequence ID" value="MBN8742982.1"/>
    <property type="molecule type" value="Genomic_DNA"/>
</dbReference>
<dbReference type="PROSITE" id="PS50928">
    <property type="entry name" value="ABC_TM1"/>
    <property type="match status" value="1"/>
</dbReference>
<dbReference type="PANTHER" id="PTHR30183">
    <property type="entry name" value="MOLYBDENUM TRANSPORT SYSTEM PERMEASE PROTEIN MODB"/>
    <property type="match status" value="1"/>
</dbReference>
<dbReference type="AlphaFoldDB" id="A0A8I1MVU6"/>
<dbReference type="CDD" id="cd06261">
    <property type="entry name" value="TM_PBP2"/>
    <property type="match status" value="1"/>
</dbReference>
<feature type="transmembrane region" description="Helical" evidence="7">
    <location>
        <begin position="235"/>
        <end position="253"/>
    </location>
</feature>
<accession>A0A8I1MVU6</accession>
<evidence type="ECO:0000256" key="2">
    <source>
        <dbReference type="ARBA" id="ARBA00022448"/>
    </source>
</evidence>
<dbReference type="Proteomes" id="UP000664800">
    <property type="component" value="Unassembled WGS sequence"/>
</dbReference>
<dbReference type="Gene3D" id="1.10.3720.10">
    <property type="entry name" value="MetI-like"/>
    <property type="match status" value="1"/>
</dbReference>
<evidence type="ECO:0000313" key="9">
    <source>
        <dbReference type="EMBL" id="MBN8742982.1"/>
    </source>
</evidence>
<comment type="subcellular location">
    <subcellularLocation>
        <location evidence="1 7">Cell membrane</location>
        <topology evidence="1 7">Multi-pass membrane protein</topology>
    </subcellularLocation>
</comment>
<feature type="transmembrane region" description="Helical" evidence="7">
    <location>
        <begin position="190"/>
        <end position="215"/>
    </location>
</feature>